<evidence type="ECO:0000313" key="1">
    <source>
        <dbReference type="EMBL" id="OMO89269.1"/>
    </source>
</evidence>
<organism evidence="1 2">
    <name type="scientific">Corchorus capsularis</name>
    <name type="common">Jute</name>
    <dbReference type="NCBI Taxonomy" id="210143"/>
    <lineage>
        <taxon>Eukaryota</taxon>
        <taxon>Viridiplantae</taxon>
        <taxon>Streptophyta</taxon>
        <taxon>Embryophyta</taxon>
        <taxon>Tracheophyta</taxon>
        <taxon>Spermatophyta</taxon>
        <taxon>Magnoliopsida</taxon>
        <taxon>eudicotyledons</taxon>
        <taxon>Gunneridae</taxon>
        <taxon>Pentapetalae</taxon>
        <taxon>rosids</taxon>
        <taxon>malvids</taxon>
        <taxon>Malvales</taxon>
        <taxon>Malvaceae</taxon>
        <taxon>Grewioideae</taxon>
        <taxon>Apeibeae</taxon>
        <taxon>Corchorus</taxon>
    </lineage>
</organism>
<protein>
    <submittedName>
        <fullName evidence="1">Uncharacterized protein</fullName>
    </submittedName>
</protein>
<comment type="caution">
    <text evidence="1">The sequence shown here is derived from an EMBL/GenBank/DDBJ whole genome shotgun (WGS) entry which is preliminary data.</text>
</comment>
<feature type="non-terminal residue" evidence="1">
    <location>
        <position position="57"/>
    </location>
</feature>
<dbReference type="Proteomes" id="UP000188268">
    <property type="component" value="Unassembled WGS sequence"/>
</dbReference>
<sequence length="57" mass="5879">MASVSTSPTVLSLVLPKSNLKCGASISNSIIDGNTNKKQIRARVVTAFAAKSGPFNS</sequence>
<proteinExistence type="predicted"/>
<dbReference type="EMBL" id="AWWV01008781">
    <property type="protein sequence ID" value="OMO89269.1"/>
    <property type="molecule type" value="Genomic_DNA"/>
</dbReference>
<evidence type="ECO:0000313" key="2">
    <source>
        <dbReference type="Proteomes" id="UP000188268"/>
    </source>
</evidence>
<dbReference type="Gramene" id="OMO89269">
    <property type="protein sequence ID" value="OMO89269"/>
    <property type="gene ID" value="CCACVL1_07952"/>
</dbReference>
<gene>
    <name evidence="1" type="ORF">CCACVL1_07952</name>
</gene>
<accession>A0A1R3J366</accession>
<reference evidence="1 2" key="1">
    <citation type="submission" date="2013-09" db="EMBL/GenBank/DDBJ databases">
        <title>Corchorus capsularis genome sequencing.</title>
        <authorList>
            <person name="Alam M."/>
            <person name="Haque M.S."/>
            <person name="Islam M.S."/>
            <person name="Emdad E.M."/>
            <person name="Islam M.M."/>
            <person name="Ahmed B."/>
            <person name="Halim A."/>
            <person name="Hossen Q.M.M."/>
            <person name="Hossain M.Z."/>
            <person name="Ahmed R."/>
            <person name="Khan M.M."/>
            <person name="Islam R."/>
            <person name="Rashid M.M."/>
            <person name="Khan S.A."/>
            <person name="Rahman M.S."/>
            <person name="Alam M."/>
        </authorList>
    </citation>
    <scope>NUCLEOTIDE SEQUENCE [LARGE SCALE GENOMIC DNA]</scope>
    <source>
        <strain evidence="2">cv. CVL-1</strain>
        <tissue evidence="1">Whole seedling</tissue>
    </source>
</reference>
<dbReference type="OrthoDB" id="2016681at2759"/>
<keyword evidence="2" id="KW-1185">Reference proteome</keyword>
<dbReference type="AlphaFoldDB" id="A0A1R3J366"/>
<name>A0A1R3J366_COCAP</name>